<dbReference type="EMBL" id="FOES01000055">
    <property type="protein sequence ID" value="SER17738.1"/>
    <property type="molecule type" value="Genomic_DNA"/>
</dbReference>
<dbReference type="PROSITE" id="PS51186">
    <property type="entry name" value="GNAT"/>
    <property type="match status" value="1"/>
</dbReference>
<dbReference type="Pfam" id="PF13302">
    <property type="entry name" value="Acetyltransf_3"/>
    <property type="match status" value="1"/>
</dbReference>
<proteinExistence type="predicted"/>
<organism evidence="2 3">
    <name type="scientific">Piscibacillus halophilus</name>
    <dbReference type="NCBI Taxonomy" id="571933"/>
    <lineage>
        <taxon>Bacteria</taxon>
        <taxon>Bacillati</taxon>
        <taxon>Bacillota</taxon>
        <taxon>Bacilli</taxon>
        <taxon>Bacillales</taxon>
        <taxon>Bacillaceae</taxon>
        <taxon>Piscibacillus</taxon>
    </lineage>
</organism>
<dbReference type="Proteomes" id="UP000199427">
    <property type="component" value="Unassembled WGS sequence"/>
</dbReference>
<dbReference type="Gene3D" id="3.40.630.30">
    <property type="match status" value="1"/>
</dbReference>
<dbReference type="AlphaFoldDB" id="A0A1H9M243"/>
<dbReference type="InterPro" id="IPR016181">
    <property type="entry name" value="Acyl_CoA_acyltransferase"/>
</dbReference>
<name>A0A1H9M243_9BACI</name>
<protein>
    <submittedName>
        <fullName evidence="2">Protein N-acetyltransferase, RimJ/RimL family</fullName>
    </submittedName>
</protein>
<dbReference type="RefSeq" id="WP_091775924.1">
    <property type="nucleotide sequence ID" value="NZ_FOES01000055.1"/>
</dbReference>
<dbReference type="InterPro" id="IPR000182">
    <property type="entry name" value="GNAT_dom"/>
</dbReference>
<dbReference type="STRING" id="571933.SAMN05216362_1555"/>
<feature type="domain" description="N-acetyltransferase" evidence="1">
    <location>
        <begin position="4"/>
        <end position="158"/>
    </location>
</feature>
<evidence type="ECO:0000313" key="3">
    <source>
        <dbReference type="Proteomes" id="UP000199427"/>
    </source>
</evidence>
<gene>
    <name evidence="2" type="ORF">SAMN05216362_1555</name>
</gene>
<dbReference type="PANTHER" id="PTHR43328">
    <property type="entry name" value="ACETYLTRANSFERASE-RELATED"/>
    <property type="match status" value="1"/>
</dbReference>
<evidence type="ECO:0000259" key="1">
    <source>
        <dbReference type="PROSITE" id="PS51186"/>
    </source>
</evidence>
<accession>A0A1H9M243</accession>
<evidence type="ECO:0000313" key="2">
    <source>
        <dbReference type="EMBL" id="SER17738.1"/>
    </source>
</evidence>
<dbReference type="OrthoDB" id="9798081at2"/>
<dbReference type="PANTHER" id="PTHR43328:SF1">
    <property type="entry name" value="N-ACETYLTRANSFERASE DOMAIN-CONTAINING PROTEIN"/>
    <property type="match status" value="1"/>
</dbReference>
<keyword evidence="2" id="KW-0808">Transferase</keyword>
<keyword evidence="3" id="KW-1185">Reference proteome</keyword>
<sequence>MNRVILRDIQEGDLPIFFEHQQDPISNYMAAFTSKNPSDWSQFCNHWNKILTEKTILKQSIIQENKVVGHVISFDMFGEREVTYWINRESWGKGVATEALKQFLRLDPMRPLYARAAKDNIGSRRVLEKCGFFIVDEDKGFANARNMEVEEFVFILKY</sequence>
<reference evidence="2 3" key="1">
    <citation type="submission" date="2016-10" db="EMBL/GenBank/DDBJ databases">
        <authorList>
            <person name="de Groot N.N."/>
        </authorList>
    </citation>
    <scope>NUCLEOTIDE SEQUENCE [LARGE SCALE GENOMIC DNA]</scope>
    <source>
        <strain evidence="2 3">DSM 21633</strain>
    </source>
</reference>
<dbReference type="GO" id="GO:0016747">
    <property type="term" value="F:acyltransferase activity, transferring groups other than amino-acyl groups"/>
    <property type="evidence" value="ECO:0007669"/>
    <property type="project" value="InterPro"/>
</dbReference>
<dbReference type="SUPFAM" id="SSF55729">
    <property type="entry name" value="Acyl-CoA N-acyltransferases (Nat)"/>
    <property type="match status" value="1"/>
</dbReference>